<organism evidence="1 2">
    <name type="scientific">Euphydryas editha</name>
    <name type="common">Edith's checkerspot</name>
    <dbReference type="NCBI Taxonomy" id="104508"/>
    <lineage>
        <taxon>Eukaryota</taxon>
        <taxon>Metazoa</taxon>
        <taxon>Ecdysozoa</taxon>
        <taxon>Arthropoda</taxon>
        <taxon>Hexapoda</taxon>
        <taxon>Insecta</taxon>
        <taxon>Pterygota</taxon>
        <taxon>Neoptera</taxon>
        <taxon>Endopterygota</taxon>
        <taxon>Lepidoptera</taxon>
        <taxon>Glossata</taxon>
        <taxon>Ditrysia</taxon>
        <taxon>Papilionoidea</taxon>
        <taxon>Nymphalidae</taxon>
        <taxon>Nymphalinae</taxon>
        <taxon>Euphydryas</taxon>
    </lineage>
</organism>
<proteinExistence type="predicted"/>
<protein>
    <submittedName>
        <fullName evidence="1">Uncharacterized protein</fullName>
    </submittedName>
</protein>
<keyword evidence="2" id="KW-1185">Reference proteome</keyword>
<gene>
    <name evidence="1" type="ORF">EEDITHA_LOCUS7116</name>
</gene>
<comment type="caution">
    <text evidence="1">The sequence shown here is derived from an EMBL/GenBank/DDBJ whole genome shotgun (WGS) entry which is preliminary data.</text>
</comment>
<dbReference type="Proteomes" id="UP001153954">
    <property type="component" value="Unassembled WGS sequence"/>
</dbReference>
<sequence>MSASQWLSSLASADGLLTDNECSMLLEVDLFNSEGGIAYDLDLVFVFELRLCYTKHDSPVLSFMITALSL</sequence>
<dbReference type="EMBL" id="CAKOGL010000010">
    <property type="protein sequence ID" value="CAH2091234.1"/>
    <property type="molecule type" value="Genomic_DNA"/>
</dbReference>
<accession>A0AAU9TUC8</accession>
<evidence type="ECO:0000313" key="2">
    <source>
        <dbReference type="Proteomes" id="UP001153954"/>
    </source>
</evidence>
<evidence type="ECO:0000313" key="1">
    <source>
        <dbReference type="EMBL" id="CAH2091234.1"/>
    </source>
</evidence>
<dbReference type="AlphaFoldDB" id="A0AAU9TUC8"/>
<name>A0AAU9TUC8_EUPED</name>
<reference evidence="1" key="1">
    <citation type="submission" date="2022-03" db="EMBL/GenBank/DDBJ databases">
        <authorList>
            <person name="Tunstrom K."/>
        </authorList>
    </citation>
    <scope>NUCLEOTIDE SEQUENCE</scope>
</reference>